<reference evidence="6" key="1">
    <citation type="submission" date="2020-03" db="EMBL/GenBank/DDBJ databases">
        <title>Transcriptomic Profiling of the Digestive Tract of the Rat Flea, Xenopsylla cheopis, Following Blood Feeding and Infection with Yersinia pestis.</title>
        <authorList>
            <person name="Bland D.M."/>
            <person name="Martens C.A."/>
            <person name="Virtaneva K."/>
            <person name="Kanakabandi K."/>
            <person name="Long D."/>
            <person name="Rosenke R."/>
            <person name="Saturday G.A."/>
            <person name="Hoyt F.H."/>
            <person name="Bruno D.P."/>
            <person name="Ribeiro J.M.C."/>
            <person name="Hinnebusch J."/>
        </authorList>
    </citation>
    <scope>NUCLEOTIDE SEQUENCE</scope>
</reference>
<keyword evidence="5" id="KW-1133">Transmembrane helix</keyword>
<keyword evidence="5" id="KW-0732">Signal</keyword>
<keyword evidence="2 4" id="KW-0328">Glycosyltransferase</keyword>
<accession>A0A6M2DZ52</accession>
<evidence type="ECO:0000256" key="2">
    <source>
        <dbReference type="ARBA" id="ARBA00022676"/>
    </source>
</evidence>
<dbReference type="Gene3D" id="3.40.50.2000">
    <property type="entry name" value="Glycogen Phosphorylase B"/>
    <property type="match status" value="1"/>
</dbReference>
<dbReference type="InterPro" id="IPR035595">
    <property type="entry name" value="UDP_glycos_trans_CS"/>
</dbReference>
<dbReference type="SUPFAM" id="SSF53756">
    <property type="entry name" value="UDP-Glycosyltransferase/glycogen phosphorylase"/>
    <property type="match status" value="1"/>
</dbReference>
<dbReference type="EC" id="2.4.1.17" evidence="5"/>
<dbReference type="InterPro" id="IPR002213">
    <property type="entry name" value="UDP_glucos_trans"/>
</dbReference>
<evidence type="ECO:0000256" key="1">
    <source>
        <dbReference type="ARBA" id="ARBA00009995"/>
    </source>
</evidence>
<dbReference type="AlphaFoldDB" id="A0A6M2DZ52"/>
<evidence type="ECO:0000256" key="5">
    <source>
        <dbReference type="RuleBase" id="RU362059"/>
    </source>
</evidence>
<comment type="similarity">
    <text evidence="1 4">Belongs to the UDP-glycosyltransferase family.</text>
</comment>
<dbReference type="GO" id="GO:0015020">
    <property type="term" value="F:glucuronosyltransferase activity"/>
    <property type="evidence" value="ECO:0007669"/>
    <property type="project" value="UniProtKB-EC"/>
</dbReference>
<dbReference type="FunFam" id="3.40.50.2000:FF:000144">
    <property type="entry name" value="UDP-glucuronosyltransferase"/>
    <property type="match status" value="1"/>
</dbReference>
<organism evidence="6">
    <name type="scientific">Xenopsylla cheopis</name>
    <name type="common">Oriental rat flea</name>
    <name type="synonym">Pulex cheopis</name>
    <dbReference type="NCBI Taxonomy" id="163159"/>
    <lineage>
        <taxon>Eukaryota</taxon>
        <taxon>Metazoa</taxon>
        <taxon>Ecdysozoa</taxon>
        <taxon>Arthropoda</taxon>
        <taxon>Hexapoda</taxon>
        <taxon>Insecta</taxon>
        <taxon>Pterygota</taxon>
        <taxon>Neoptera</taxon>
        <taxon>Endopterygota</taxon>
        <taxon>Siphonaptera</taxon>
        <taxon>Pulicidae</taxon>
        <taxon>Xenopsyllinae</taxon>
        <taxon>Xenopsylla</taxon>
    </lineage>
</organism>
<proteinExistence type="inferred from homology"/>
<keyword evidence="3 4" id="KW-0808">Transferase</keyword>
<feature type="transmembrane region" description="Helical" evidence="5">
    <location>
        <begin position="475"/>
        <end position="496"/>
    </location>
</feature>
<protein>
    <recommendedName>
        <fullName evidence="5">UDP-glucuronosyltransferase</fullName>
        <ecNumber evidence="5">2.4.1.17</ecNumber>
    </recommendedName>
</protein>
<dbReference type="EMBL" id="GIIL01006645">
    <property type="protein sequence ID" value="NOV50371.1"/>
    <property type="molecule type" value="Transcribed_RNA"/>
</dbReference>
<keyword evidence="5" id="KW-0812">Transmembrane</keyword>
<feature type="chain" id="PRO_5027135544" description="UDP-glucuronosyltransferase" evidence="5">
    <location>
        <begin position="21"/>
        <end position="513"/>
    </location>
</feature>
<comment type="subcellular location">
    <subcellularLocation>
        <location evidence="5">Membrane</location>
        <topology evidence="5">Single-pass membrane protein</topology>
    </subcellularLocation>
</comment>
<dbReference type="Pfam" id="PF00201">
    <property type="entry name" value="UDPGT"/>
    <property type="match status" value="1"/>
</dbReference>
<dbReference type="PANTHER" id="PTHR48043:SF114">
    <property type="entry name" value="IP04436P-RELATED"/>
    <property type="match status" value="1"/>
</dbReference>
<evidence type="ECO:0000313" key="6">
    <source>
        <dbReference type="EMBL" id="NOV50371.1"/>
    </source>
</evidence>
<name>A0A6M2DZ52_XENCH</name>
<keyword evidence="5" id="KW-0472">Membrane</keyword>
<dbReference type="CDD" id="cd03784">
    <property type="entry name" value="GT1_Gtf-like"/>
    <property type="match status" value="1"/>
</dbReference>
<evidence type="ECO:0000256" key="3">
    <source>
        <dbReference type="ARBA" id="ARBA00022679"/>
    </source>
</evidence>
<dbReference type="InterPro" id="IPR050271">
    <property type="entry name" value="UDP-glycosyltransferase"/>
</dbReference>
<evidence type="ECO:0000256" key="4">
    <source>
        <dbReference type="RuleBase" id="RU003718"/>
    </source>
</evidence>
<dbReference type="GO" id="GO:0016020">
    <property type="term" value="C:membrane"/>
    <property type="evidence" value="ECO:0007669"/>
    <property type="project" value="UniProtKB-SubCell"/>
</dbReference>
<dbReference type="FunFam" id="3.40.50.2000:FF:000050">
    <property type="entry name" value="UDP-glucuronosyltransferase"/>
    <property type="match status" value="1"/>
</dbReference>
<dbReference type="PANTHER" id="PTHR48043">
    <property type="entry name" value="EG:EG0003.4 PROTEIN-RELATED"/>
    <property type="match status" value="1"/>
</dbReference>
<dbReference type="PROSITE" id="PS00375">
    <property type="entry name" value="UDPGT"/>
    <property type="match status" value="1"/>
</dbReference>
<comment type="catalytic activity">
    <reaction evidence="5">
        <text>glucuronate acceptor + UDP-alpha-D-glucuronate = acceptor beta-D-glucuronoside + UDP + H(+)</text>
        <dbReference type="Rhea" id="RHEA:21032"/>
        <dbReference type="ChEBI" id="CHEBI:15378"/>
        <dbReference type="ChEBI" id="CHEBI:58052"/>
        <dbReference type="ChEBI" id="CHEBI:58223"/>
        <dbReference type="ChEBI" id="CHEBI:132367"/>
        <dbReference type="ChEBI" id="CHEBI:132368"/>
        <dbReference type="EC" id="2.4.1.17"/>
    </reaction>
</comment>
<feature type="signal peptide" evidence="5">
    <location>
        <begin position="1"/>
        <end position="20"/>
    </location>
</feature>
<sequence length="513" mass="58291">MKYACFVFLLLLFTTSLGAGLNILGLFPHPGKSHHDVFSALLEGLADKGHNITVLSHFPLKTIKKNYNDVSLQGTMPLWVNFIDLNVFGWRSLLNPLVEFYMLTQNSYEACETVLKSDQLKTILQNSLKYDVVFTETFTSDCTLGVAYQFKAPVIGLSSSYAMPWVMGRFANPEIPSYVPTMFTGNSHSMTFYQRIKNFVASVLFKTLYRIRVDWPTDKLLRERFGPETPSVIDLKKNTSLLMINTHYALSGVRPNVPAIIEIGGIHVQKPKMLSKDLEDFISKAEHGVVYVSWGSMVRASTLPDQKRQALLKAFGKLKQKVLWKWENDTLPGQPDNLMIKNWMPQNDILAHPNVRLFMSHGGLLGTTEAAYHGVPMISTPIYGDQFINSAAVEARGMGLILHYEDLNEEHISRTLNEVLKPSYKENAKRVSWAFLNRPQSPIDLAAWWTERVAQEGLEKPLWRSEAVDMCCFQYYSIDVYIFFLLAGLLFVKITCKTLKKIRGNKIVKVKTQ</sequence>